<sequence length="244" mass="26007">MSRVALVTGASSGIGRAAAMRLAEDGMKIFATGRRTEALASLAIAQPNIRTHSADLASFGVLGQLLRSAAEAFGADPSVVLLAAGRGLRGGLLSSDPAQWEELIRVNQLSMMSQMRDAAEFLMTRSVPGQVADIVIIGSTVGRQVSAMNPVYGATKFAVHSLCESLRQELCGHGIRVTLIEPGFVKTNFQQTAGYDEGWFAALEAESGPFLQPEDIASTVSFVVSQPSHIHLDDIRIRPTRQKA</sequence>
<dbReference type="Pfam" id="PF00106">
    <property type="entry name" value="adh_short"/>
    <property type="match status" value="1"/>
</dbReference>
<reference evidence="3" key="1">
    <citation type="submission" date="2019-10" db="EMBL/GenBank/DDBJ databases">
        <title>Rhizobium leguminosarum symbiovar viciae collection.</title>
        <authorList>
            <person name="Boivin S."/>
            <person name="Lepetit M."/>
        </authorList>
    </citation>
    <scope>NUCLEOTIDE SEQUENCE</scope>
    <source>
        <strain evidence="3">L143</strain>
    </source>
</reference>
<dbReference type="InterPro" id="IPR020904">
    <property type="entry name" value="Sc_DH/Rdtase_CS"/>
</dbReference>
<evidence type="ECO:0000313" key="3">
    <source>
        <dbReference type="EMBL" id="NKM48178.1"/>
    </source>
</evidence>
<accession>A0A8I2KHA0</accession>
<gene>
    <name evidence="3" type="ORF">GFL91_25065</name>
</gene>
<dbReference type="PROSITE" id="PS00061">
    <property type="entry name" value="ADH_SHORT"/>
    <property type="match status" value="1"/>
</dbReference>
<dbReference type="GO" id="GO:0016491">
    <property type="term" value="F:oxidoreductase activity"/>
    <property type="evidence" value="ECO:0007669"/>
    <property type="project" value="UniProtKB-KW"/>
</dbReference>
<dbReference type="NCBIfam" id="NF038213">
    <property type="entry name" value="SDR_TniO_fam"/>
    <property type="match status" value="1"/>
</dbReference>
<keyword evidence="2" id="KW-0560">Oxidoreductase</keyword>
<protein>
    <submittedName>
        <fullName evidence="3">SDR family NAD(P)-dependent oxidoreductase</fullName>
    </submittedName>
</protein>
<evidence type="ECO:0000256" key="1">
    <source>
        <dbReference type="ARBA" id="ARBA00006484"/>
    </source>
</evidence>
<dbReference type="EMBL" id="WIEZ01000015">
    <property type="protein sequence ID" value="NKM48178.1"/>
    <property type="molecule type" value="Genomic_DNA"/>
</dbReference>
<comment type="similarity">
    <text evidence="1">Belongs to the short-chain dehydrogenases/reductases (SDR) family.</text>
</comment>
<dbReference type="Proteomes" id="UP000662259">
    <property type="component" value="Unassembled WGS sequence"/>
</dbReference>
<dbReference type="AlphaFoldDB" id="A0A8I2KHA0"/>
<proteinExistence type="inferred from homology"/>
<dbReference type="PRINTS" id="PR00081">
    <property type="entry name" value="GDHRDH"/>
</dbReference>
<dbReference type="Gene3D" id="3.40.50.720">
    <property type="entry name" value="NAD(P)-binding Rossmann-like Domain"/>
    <property type="match status" value="1"/>
</dbReference>
<dbReference type="SUPFAM" id="SSF51735">
    <property type="entry name" value="NAD(P)-binding Rossmann-fold domains"/>
    <property type="match status" value="1"/>
</dbReference>
<name>A0A8I2KHA0_RHILV</name>
<dbReference type="InterPro" id="IPR036291">
    <property type="entry name" value="NAD(P)-bd_dom_sf"/>
</dbReference>
<dbReference type="PANTHER" id="PTHR43115:SF4">
    <property type="entry name" value="DEHYDROGENASE_REDUCTASE SDR FAMILY MEMBER 11"/>
    <property type="match status" value="1"/>
</dbReference>
<dbReference type="RefSeq" id="WP_113543458.1">
    <property type="nucleotide sequence ID" value="NZ_WIEV01000040.1"/>
</dbReference>
<dbReference type="InterPro" id="IPR002347">
    <property type="entry name" value="SDR_fam"/>
</dbReference>
<evidence type="ECO:0000313" key="4">
    <source>
        <dbReference type="Proteomes" id="UP000662259"/>
    </source>
</evidence>
<dbReference type="PANTHER" id="PTHR43115">
    <property type="entry name" value="DEHYDROGENASE/REDUCTASE SDR FAMILY MEMBER 11"/>
    <property type="match status" value="1"/>
</dbReference>
<evidence type="ECO:0000256" key="2">
    <source>
        <dbReference type="ARBA" id="ARBA00023002"/>
    </source>
</evidence>
<dbReference type="CDD" id="cd05233">
    <property type="entry name" value="SDR_c"/>
    <property type="match status" value="1"/>
</dbReference>
<comment type="caution">
    <text evidence="3">The sequence shown here is derived from an EMBL/GenBank/DDBJ whole genome shotgun (WGS) entry which is preliminary data.</text>
</comment>
<organism evidence="3 4">
    <name type="scientific">Rhizobium leguminosarum bv. viciae</name>
    <dbReference type="NCBI Taxonomy" id="387"/>
    <lineage>
        <taxon>Bacteria</taxon>
        <taxon>Pseudomonadati</taxon>
        <taxon>Pseudomonadota</taxon>
        <taxon>Alphaproteobacteria</taxon>
        <taxon>Hyphomicrobiales</taxon>
        <taxon>Rhizobiaceae</taxon>
        <taxon>Rhizobium/Agrobacterium group</taxon>
        <taxon>Rhizobium</taxon>
    </lineage>
</organism>